<evidence type="ECO:0000313" key="2">
    <source>
        <dbReference type="EMBL" id="PTX51374.1"/>
    </source>
</evidence>
<dbReference type="InterPro" id="IPR050177">
    <property type="entry name" value="Lipid_A_modif_metabolic_enz"/>
</dbReference>
<dbReference type="Proteomes" id="UP000244069">
    <property type="component" value="Unassembled WGS sequence"/>
</dbReference>
<dbReference type="Pfam" id="PF01370">
    <property type="entry name" value="Epimerase"/>
    <property type="match status" value="1"/>
</dbReference>
<evidence type="ECO:0000313" key="3">
    <source>
        <dbReference type="Proteomes" id="UP000244069"/>
    </source>
</evidence>
<feature type="domain" description="NAD-dependent epimerase/dehydratase" evidence="1">
    <location>
        <begin position="1"/>
        <end position="220"/>
    </location>
</feature>
<protein>
    <submittedName>
        <fullName evidence="2">dTDP-6-deoxy-L-talose 4-dehydrogenase (NAD+)</fullName>
    </submittedName>
</protein>
<dbReference type="PANTHER" id="PTHR43245:SF13">
    <property type="entry name" value="UDP-D-APIOSE_UDP-D-XYLOSE SYNTHASE 2"/>
    <property type="match status" value="1"/>
</dbReference>
<sequence length="266" mass="28797">MTGATGFVGRALMGWLLDAGHRVHALLRDPADPAIARLADVRISRFDLLADAGDTPDFSADALVHLAWPDLDDYNSLSHVESALPASYRLVKAALDAGVRRVLVTGTCQEYGLREGALAADTPTEPQTSYAVAKDGLHRQLRLLAPRYGADIVWARLFYLHGPGQRPKSLFAQLEAAVARGDARFDMSPGEQLRDYIHVTEAARQLCDALETAPDGPVNICSGTPRSVRGLVEDWLTERGAGIALNPGHFPYPPHEPMACWGRKGA</sequence>
<dbReference type="SUPFAM" id="SSF51735">
    <property type="entry name" value="NAD(P)-binding Rossmann-fold domains"/>
    <property type="match status" value="1"/>
</dbReference>
<dbReference type="InterPro" id="IPR036291">
    <property type="entry name" value="NAD(P)-bd_dom_sf"/>
</dbReference>
<proteinExistence type="predicted"/>
<dbReference type="EMBL" id="QBKN01000003">
    <property type="protein sequence ID" value="PTX51374.1"/>
    <property type="molecule type" value="Genomic_DNA"/>
</dbReference>
<dbReference type="PANTHER" id="PTHR43245">
    <property type="entry name" value="BIFUNCTIONAL POLYMYXIN RESISTANCE PROTEIN ARNA"/>
    <property type="match status" value="1"/>
</dbReference>
<dbReference type="Gene3D" id="3.90.25.10">
    <property type="entry name" value="UDP-galactose 4-epimerase, domain 1"/>
    <property type="match status" value="1"/>
</dbReference>
<dbReference type="CDD" id="cd08946">
    <property type="entry name" value="SDR_e"/>
    <property type="match status" value="1"/>
</dbReference>
<reference evidence="2 3" key="1">
    <citation type="submission" date="2018-04" db="EMBL/GenBank/DDBJ databases">
        <title>Genomic Encyclopedia of Archaeal and Bacterial Type Strains, Phase II (KMG-II): from individual species to whole genera.</title>
        <authorList>
            <person name="Goeker M."/>
        </authorList>
    </citation>
    <scope>NUCLEOTIDE SEQUENCE [LARGE SCALE GENOMIC DNA]</scope>
    <source>
        <strain evidence="2 3">DSM 29329</strain>
    </source>
</reference>
<gene>
    <name evidence="2" type="ORF">C8N44_103118</name>
</gene>
<dbReference type="Gene3D" id="3.40.50.720">
    <property type="entry name" value="NAD(P)-binding Rossmann-like Domain"/>
    <property type="match status" value="1"/>
</dbReference>
<dbReference type="InterPro" id="IPR001509">
    <property type="entry name" value="Epimerase_deHydtase"/>
</dbReference>
<organism evidence="2 3">
    <name type="scientific">Allosediminivita pacifica</name>
    <dbReference type="NCBI Taxonomy" id="1267769"/>
    <lineage>
        <taxon>Bacteria</taxon>
        <taxon>Pseudomonadati</taxon>
        <taxon>Pseudomonadota</taxon>
        <taxon>Alphaproteobacteria</taxon>
        <taxon>Rhodobacterales</taxon>
        <taxon>Paracoccaceae</taxon>
        <taxon>Allosediminivita</taxon>
    </lineage>
</organism>
<comment type="caution">
    <text evidence="2">The sequence shown here is derived from an EMBL/GenBank/DDBJ whole genome shotgun (WGS) entry which is preliminary data.</text>
</comment>
<dbReference type="AlphaFoldDB" id="A0A2T6B5N8"/>
<evidence type="ECO:0000259" key="1">
    <source>
        <dbReference type="Pfam" id="PF01370"/>
    </source>
</evidence>
<keyword evidence="3" id="KW-1185">Reference proteome</keyword>
<accession>A0A2T6B5N8</accession>
<dbReference type="RefSeq" id="WP_210312671.1">
    <property type="nucleotide sequence ID" value="NZ_BMEZ01000003.1"/>
</dbReference>
<name>A0A2T6B5N8_9RHOB</name>